<evidence type="ECO:0000259" key="1">
    <source>
        <dbReference type="Pfam" id="PF10000"/>
    </source>
</evidence>
<gene>
    <name evidence="3" type="ORF">ET989_05920</name>
</gene>
<dbReference type="EMBL" id="SDMQ01000004">
    <property type="protein sequence ID" value="TBT85980.1"/>
    <property type="molecule type" value="Genomic_DNA"/>
</dbReference>
<sequence>MAGLTNLHGILGALRPSVRQGFFVYVTASTPPEVDAHARIVEDEGVTLVLDQPVADEHGLAYEGVFGWITLQAHTSLEAVGITAAVSTALSRVGISCNVLAGFYHDHLLVPIDAVDEAVEVLGGLES</sequence>
<name>A0A4Q9KES0_9ACTN</name>
<dbReference type="OrthoDB" id="9797178at2"/>
<feature type="domain" description="DUF2241" evidence="1">
    <location>
        <begin position="2"/>
        <end position="66"/>
    </location>
</feature>
<organism evidence="3 4">
    <name type="scientific">Propioniciclava sinopodophylli</name>
    <dbReference type="NCBI Taxonomy" id="1837344"/>
    <lineage>
        <taxon>Bacteria</taxon>
        <taxon>Bacillati</taxon>
        <taxon>Actinomycetota</taxon>
        <taxon>Actinomycetes</taxon>
        <taxon>Propionibacteriales</taxon>
        <taxon>Propionibacteriaceae</taxon>
        <taxon>Propioniciclava</taxon>
    </lineage>
</organism>
<comment type="caution">
    <text evidence="3">The sequence shown here is derived from an EMBL/GenBank/DDBJ whole genome shotgun (WGS) entry which is preliminary data.</text>
</comment>
<evidence type="ECO:0000259" key="2">
    <source>
        <dbReference type="Pfam" id="PF13840"/>
    </source>
</evidence>
<dbReference type="PANTHER" id="PTHR39199:SF1">
    <property type="entry name" value="BLR5128 PROTEIN"/>
    <property type="match status" value="1"/>
</dbReference>
<dbReference type="Pfam" id="PF10000">
    <property type="entry name" value="ACT_3"/>
    <property type="match status" value="1"/>
</dbReference>
<dbReference type="Pfam" id="PF13840">
    <property type="entry name" value="ACT_7"/>
    <property type="match status" value="1"/>
</dbReference>
<reference evidence="3 4" key="1">
    <citation type="submission" date="2019-01" db="EMBL/GenBank/DDBJ databases">
        <title>Lactibacter flavus gen. nov., sp. nov., a novel bacterium of the family Propionibacteriaceae isolated from raw milk and dairy products.</title>
        <authorList>
            <person name="Huptas C."/>
            <person name="Wenning M."/>
            <person name="Breitenwieser F."/>
            <person name="Doll E."/>
            <person name="Von Neubeck M."/>
            <person name="Busse H.-J."/>
            <person name="Scherer S."/>
        </authorList>
    </citation>
    <scope>NUCLEOTIDE SEQUENCE [LARGE SCALE GENOMIC DNA]</scope>
    <source>
        <strain evidence="3 4">KCTC 33808</strain>
    </source>
</reference>
<dbReference type="SUPFAM" id="SSF55021">
    <property type="entry name" value="ACT-like"/>
    <property type="match status" value="2"/>
</dbReference>
<feature type="domain" description="CASTOR ACT" evidence="2">
    <location>
        <begin position="67"/>
        <end position="122"/>
    </location>
</feature>
<dbReference type="InterPro" id="IPR018717">
    <property type="entry name" value="DUF2241"/>
</dbReference>
<dbReference type="PANTHER" id="PTHR39199">
    <property type="entry name" value="BLR5128 PROTEIN"/>
    <property type="match status" value="1"/>
</dbReference>
<dbReference type="InterPro" id="IPR027795">
    <property type="entry name" value="CASTOR_ACT_dom"/>
</dbReference>
<protein>
    <submittedName>
        <fullName evidence="3">ACT domain-containing protein</fullName>
    </submittedName>
</protein>
<dbReference type="RefSeq" id="WP_131167629.1">
    <property type="nucleotide sequence ID" value="NZ_SDMQ01000004.1"/>
</dbReference>
<dbReference type="InterPro" id="IPR045865">
    <property type="entry name" value="ACT-like_dom_sf"/>
</dbReference>
<dbReference type="Proteomes" id="UP000292373">
    <property type="component" value="Unassembled WGS sequence"/>
</dbReference>
<proteinExistence type="predicted"/>
<dbReference type="Gene3D" id="3.30.2130.10">
    <property type="entry name" value="VC0802-like"/>
    <property type="match status" value="1"/>
</dbReference>
<accession>A0A4Q9KES0</accession>
<evidence type="ECO:0000313" key="4">
    <source>
        <dbReference type="Proteomes" id="UP000292373"/>
    </source>
</evidence>
<keyword evidence="4" id="KW-1185">Reference proteome</keyword>
<evidence type="ECO:0000313" key="3">
    <source>
        <dbReference type="EMBL" id="TBT85980.1"/>
    </source>
</evidence>
<dbReference type="AlphaFoldDB" id="A0A4Q9KES0"/>